<name>A0A481ZDG6_9VIRU</name>
<accession>A0A481ZDG6</accession>
<gene>
    <name evidence="2" type="ORF">LCPAC406_02620</name>
</gene>
<evidence type="ECO:0000259" key="1">
    <source>
        <dbReference type="PROSITE" id="PS50181"/>
    </source>
</evidence>
<dbReference type="InterPro" id="IPR036047">
    <property type="entry name" value="F-box-like_dom_sf"/>
</dbReference>
<dbReference type="Gene3D" id="1.20.1280.50">
    <property type="match status" value="1"/>
</dbReference>
<dbReference type="Pfam" id="PF12937">
    <property type="entry name" value="F-box-like"/>
    <property type="match status" value="1"/>
</dbReference>
<sequence>MCSKIDLFDTITLEKKRSMSSVIEILKRLRIKSQNLNNLSQSQIQSIFEDLTVKEISSLCTVSKKFNTACKSQSLWKRKVLNNYGVKEKFGDTWRETAKNMSKVNMINLNDKWINGQTYRQILNDASEMKGDERWEYMRKLYVDAIDEVIGEELRIQMYDEDDYAYTSYDDTLHEIFEVEMGFSERQLEKLAMIHSREINIIHAAIASATRWDKTLPGISPNDPKGHFDEELNDLSIMKIFPVFYIIDPIFYVMQFSAYPAASIIITINDFLEVY</sequence>
<proteinExistence type="predicted"/>
<dbReference type="SUPFAM" id="SSF81383">
    <property type="entry name" value="F-box domain"/>
    <property type="match status" value="1"/>
</dbReference>
<reference evidence="2" key="1">
    <citation type="journal article" date="2019" name="MBio">
        <title>Virus Genomes from Deep Sea Sediments Expand the Ocean Megavirome and Support Independent Origins of Viral Gigantism.</title>
        <authorList>
            <person name="Backstrom D."/>
            <person name="Yutin N."/>
            <person name="Jorgensen S.L."/>
            <person name="Dharamshi J."/>
            <person name="Homa F."/>
            <person name="Zaremba-Niedwiedzka K."/>
            <person name="Spang A."/>
            <person name="Wolf Y.I."/>
            <person name="Koonin E.V."/>
            <person name="Ettema T.J."/>
        </authorList>
    </citation>
    <scope>NUCLEOTIDE SEQUENCE</scope>
</reference>
<dbReference type="PROSITE" id="PS50181">
    <property type="entry name" value="FBOX"/>
    <property type="match status" value="1"/>
</dbReference>
<feature type="domain" description="F-box" evidence="1">
    <location>
        <begin position="33"/>
        <end position="79"/>
    </location>
</feature>
<dbReference type="InterPro" id="IPR001810">
    <property type="entry name" value="F-box_dom"/>
</dbReference>
<protein>
    <submittedName>
        <fullName evidence="2">F-box-like protein</fullName>
    </submittedName>
</protein>
<organism evidence="2">
    <name type="scientific">Pithovirus LCPAC406</name>
    <dbReference type="NCBI Taxonomy" id="2506599"/>
    <lineage>
        <taxon>Viruses</taxon>
        <taxon>Pithoviruses</taxon>
    </lineage>
</organism>
<dbReference type="EMBL" id="MK500608">
    <property type="protein sequence ID" value="QBK93948.1"/>
    <property type="molecule type" value="Genomic_DNA"/>
</dbReference>
<evidence type="ECO:0000313" key="2">
    <source>
        <dbReference type="EMBL" id="QBK93948.1"/>
    </source>
</evidence>